<dbReference type="InterPro" id="IPR011541">
    <property type="entry name" value="Ni/Co_transpt_high_affinity"/>
</dbReference>
<evidence type="ECO:0000256" key="4">
    <source>
        <dbReference type="ARBA" id="ARBA00022692"/>
    </source>
</evidence>
<feature type="transmembrane region" description="Helical" evidence="7">
    <location>
        <begin position="43"/>
        <end position="70"/>
    </location>
</feature>
<proteinExistence type="inferred from homology"/>
<keyword evidence="4 7" id="KW-0812">Transmembrane</keyword>
<dbReference type="Proteomes" id="UP001243009">
    <property type="component" value="Unassembled WGS sequence"/>
</dbReference>
<organism evidence="9 10">
    <name type="scientific">Paracraurococcus lichenis</name>
    <dbReference type="NCBI Taxonomy" id="3064888"/>
    <lineage>
        <taxon>Bacteria</taxon>
        <taxon>Pseudomonadati</taxon>
        <taxon>Pseudomonadota</taxon>
        <taxon>Alphaproteobacteria</taxon>
        <taxon>Acetobacterales</taxon>
        <taxon>Roseomonadaceae</taxon>
        <taxon>Paracraurococcus</taxon>
    </lineage>
</organism>
<evidence type="ECO:0000256" key="8">
    <source>
        <dbReference type="SAM" id="MobiDB-lite"/>
    </source>
</evidence>
<feature type="transmembrane region" description="Helical" evidence="7">
    <location>
        <begin position="212"/>
        <end position="233"/>
    </location>
</feature>
<keyword evidence="5 7" id="KW-1133">Transmembrane helix</keyword>
<dbReference type="PANTHER" id="PTHR33876:SF4">
    <property type="entry name" value="CHLOROPLAST PROTEIN FOR GROWTH AND FERTILITY 2"/>
    <property type="match status" value="1"/>
</dbReference>
<evidence type="ECO:0000313" key="10">
    <source>
        <dbReference type="Proteomes" id="UP001243009"/>
    </source>
</evidence>
<reference evidence="9 10" key="1">
    <citation type="submission" date="2023-08" db="EMBL/GenBank/DDBJ databases">
        <title>The draft genome sequence of Paracraurococcus sp. LOR1-02.</title>
        <authorList>
            <person name="Kingkaew E."/>
            <person name="Tanasupawat S."/>
        </authorList>
    </citation>
    <scope>NUCLEOTIDE SEQUENCE [LARGE SCALE GENOMIC DNA]</scope>
    <source>
        <strain evidence="9 10">LOR1-02</strain>
    </source>
</reference>
<keyword evidence="10" id="KW-1185">Reference proteome</keyword>
<keyword evidence="3" id="KW-0533">Nickel</keyword>
<evidence type="ECO:0000256" key="3">
    <source>
        <dbReference type="ARBA" id="ARBA00022596"/>
    </source>
</evidence>
<keyword evidence="6 7" id="KW-0472">Membrane</keyword>
<dbReference type="PANTHER" id="PTHR33876">
    <property type="entry name" value="UNNAMED PRODUCT"/>
    <property type="match status" value="1"/>
</dbReference>
<dbReference type="Pfam" id="PF03824">
    <property type="entry name" value="NicO"/>
    <property type="match status" value="1"/>
</dbReference>
<feature type="region of interest" description="Disordered" evidence="8">
    <location>
        <begin position="108"/>
        <end position="127"/>
    </location>
</feature>
<keyword evidence="2 7" id="KW-0813">Transport</keyword>
<dbReference type="InterPro" id="IPR052776">
    <property type="entry name" value="Chloro_ReproSupport/MetalTrans"/>
</dbReference>
<comment type="similarity">
    <text evidence="7">Belongs to the NiCoT transporter (TC 2.A.52) family.</text>
</comment>
<protein>
    <recommendedName>
        <fullName evidence="7">Nickel/cobalt efflux system</fullName>
    </recommendedName>
</protein>
<dbReference type="RefSeq" id="WP_305106738.1">
    <property type="nucleotide sequence ID" value="NZ_JAUTWS010000036.1"/>
</dbReference>
<feature type="transmembrane region" description="Helical" evidence="7">
    <location>
        <begin position="145"/>
        <end position="167"/>
    </location>
</feature>
<evidence type="ECO:0000256" key="7">
    <source>
        <dbReference type="RuleBase" id="RU362101"/>
    </source>
</evidence>
<name>A0ABT9E6X6_9PROT</name>
<evidence type="ECO:0000256" key="2">
    <source>
        <dbReference type="ARBA" id="ARBA00022448"/>
    </source>
</evidence>
<sequence length="249" mass="25705">MLAALSLSMLGFFLGMRHATDPDHVVAVSTIVARQPSLRAALLIGSLWGLGHSLTIVAVGGAIILFAAVIPPRLGVTMEMGVALMLIVLGMWNLTGVLERIRASAVDGASAPHPHPHPHPHGPGADAWPKEKAGLGGAARILRPLLIGLMHGLAGSAAVALLVLTLIQDPWWAVAYLAVFGIGTIAGMILITAAIAAALAYASRRSNWAGRYLPVTSGLLSLVFGLFFAYQVAVAGGLLGMDPGTSSPR</sequence>
<comment type="caution">
    <text evidence="7">Lacks conserved residue(s) required for the propagation of feature annotation.</text>
</comment>
<gene>
    <name evidence="9" type="ORF">Q7A36_26295</name>
</gene>
<accession>A0ABT9E6X6</accession>
<feature type="transmembrane region" description="Helical" evidence="7">
    <location>
        <begin position="173"/>
        <end position="200"/>
    </location>
</feature>
<evidence type="ECO:0000313" key="9">
    <source>
        <dbReference type="EMBL" id="MDO9711884.1"/>
    </source>
</evidence>
<evidence type="ECO:0000256" key="6">
    <source>
        <dbReference type="ARBA" id="ARBA00023136"/>
    </source>
</evidence>
<comment type="caution">
    <text evidence="9">The sequence shown here is derived from an EMBL/GenBank/DDBJ whole genome shotgun (WGS) entry which is preliminary data.</text>
</comment>
<evidence type="ECO:0000256" key="5">
    <source>
        <dbReference type="ARBA" id="ARBA00022989"/>
    </source>
</evidence>
<comment type="subcellular location">
    <subcellularLocation>
        <location evidence="7">Cell membrane</location>
        <topology evidence="7">Multi-pass membrane protein</topology>
    </subcellularLocation>
    <subcellularLocation>
        <location evidence="1">Endomembrane system</location>
        <topology evidence="1">Multi-pass membrane protein</topology>
    </subcellularLocation>
</comment>
<evidence type="ECO:0000256" key="1">
    <source>
        <dbReference type="ARBA" id="ARBA00004127"/>
    </source>
</evidence>
<dbReference type="EMBL" id="JAUTWS010000036">
    <property type="protein sequence ID" value="MDO9711884.1"/>
    <property type="molecule type" value="Genomic_DNA"/>
</dbReference>